<sequence>MAMNSTIEWTDHTFNPWTGCTNISPGCDNCYAEAWAKRSGQVKWGNSPRKRTTESYWKAPHMWQRKAAEFASVHGRRQRVFCASLADVFDNQADPEWREDLFKVIRATPSLDWQLLTKRPQNIQRMLPADWGSKGYPNVWLGFTAEDQSRFDQRKRFLSLIPARVWFVSYEPAIGPLRISHGDPRPDWLICGGESGPRARPMVSQWARDIIADCQEYGIAAFHKQWGAPGNNPLVQEQGMSLAQVKEVDPHGKGGGLVDGRLVRQFPKGCEKVEKAA</sequence>
<accession>A0A7W9YC70</accession>
<keyword evidence="2" id="KW-1185">Reference proteome</keyword>
<dbReference type="Pfam" id="PF07505">
    <property type="entry name" value="DUF5131"/>
    <property type="match status" value="1"/>
</dbReference>
<reference evidence="1 2" key="1">
    <citation type="submission" date="2020-08" db="EMBL/GenBank/DDBJ databases">
        <title>Genomic Encyclopedia of Type Strains, Phase IV (KMG-IV): sequencing the most valuable type-strain genomes for metagenomic binning, comparative biology and taxonomic classification.</title>
        <authorList>
            <person name="Goeker M."/>
        </authorList>
    </citation>
    <scope>NUCLEOTIDE SEQUENCE [LARGE SCALE GENOMIC DNA]</scope>
    <source>
        <strain evidence="1 2">DSM 100734</strain>
    </source>
</reference>
<dbReference type="InterPro" id="IPR011101">
    <property type="entry name" value="DUF5131"/>
</dbReference>
<gene>
    <name evidence="1" type="ORF">HNQ72_005575</name>
</gene>
<organism evidence="1 2">
    <name type="scientific">Rhizobium wenxiniae</name>
    <dbReference type="NCBI Taxonomy" id="1737357"/>
    <lineage>
        <taxon>Bacteria</taxon>
        <taxon>Pseudomonadati</taxon>
        <taxon>Pseudomonadota</taxon>
        <taxon>Alphaproteobacteria</taxon>
        <taxon>Hyphomicrobiales</taxon>
        <taxon>Rhizobiaceae</taxon>
        <taxon>Rhizobium/Agrobacterium group</taxon>
        <taxon>Rhizobium</taxon>
    </lineage>
</organism>
<name>A0A7W9YC70_9HYPH</name>
<evidence type="ECO:0000313" key="1">
    <source>
        <dbReference type="EMBL" id="MBB6165727.1"/>
    </source>
</evidence>
<evidence type="ECO:0000313" key="2">
    <source>
        <dbReference type="Proteomes" id="UP000547879"/>
    </source>
</evidence>
<dbReference type="AlphaFoldDB" id="A0A7W9YC70"/>
<dbReference type="RefSeq" id="WP_183997192.1">
    <property type="nucleotide sequence ID" value="NZ_BMHW01000011.1"/>
</dbReference>
<protein>
    <submittedName>
        <fullName evidence="1">Protein gp37</fullName>
    </submittedName>
</protein>
<proteinExistence type="predicted"/>
<comment type="caution">
    <text evidence="1">The sequence shown here is derived from an EMBL/GenBank/DDBJ whole genome shotgun (WGS) entry which is preliminary data.</text>
</comment>
<dbReference type="Proteomes" id="UP000547879">
    <property type="component" value="Unassembled WGS sequence"/>
</dbReference>
<dbReference type="EMBL" id="JACHEG010000010">
    <property type="protein sequence ID" value="MBB6165727.1"/>
    <property type="molecule type" value="Genomic_DNA"/>
</dbReference>